<name>A0AAN5D354_9BILA</name>
<dbReference type="Proteomes" id="UP001328107">
    <property type="component" value="Unassembled WGS sequence"/>
</dbReference>
<sequence>VFEILLNMFKEFQLKHIWLEVTASHDYTLGKGEAGELVWRVTQTMRDISASGYCLISLKHSARVNEAF</sequence>
<protein>
    <submittedName>
        <fullName evidence="1">Uncharacterized protein</fullName>
    </submittedName>
</protein>
<accession>A0AAN5D354</accession>
<organism evidence="1 2">
    <name type="scientific">Pristionchus mayeri</name>
    <dbReference type="NCBI Taxonomy" id="1317129"/>
    <lineage>
        <taxon>Eukaryota</taxon>
        <taxon>Metazoa</taxon>
        <taxon>Ecdysozoa</taxon>
        <taxon>Nematoda</taxon>
        <taxon>Chromadorea</taxon>
        <taxon>Rhabditida</taxon>
        <taxon>Rhabditina</taxon>
        <taxon>Diplogasteromorpha</taxon>
        <taxon>Diplogasteroidea</taxon>
        <taxon>Neodiplogasteridae</taxon>
        <taxon>Pristionchus</taxon>
    </lineage>
</organism>
<proteinExistence type="predicted"/>
<evidence type="ECO:0000313" key="1">
    <source>
        <dbReference type="EMBL" id="GMR55190.1"/>
    </source>
</evidence>
<feature type="non-terminal residue" evidence="1">
    <location>
        <position position="1"/>
    </location>
</feature>
<keyword evidence="2" id="KW-1185">Reference proteome</keyword>
<reference evidence="2" key="1">
    <citation type="submission" date="2022-10" db="EMBL/GenBank/DDBJ databases">
        <title>Genome assembly of Pristionchus species.</title>
        <authorList>
            <person name="Yoshida K."/>
            <person name="Sommer R.J."/>
        </authorList>
    </citation>
    <scope>NUCLEOTIDE SEQUENCE [LARGE SCALE GENOMIC DNA]</scope>
    <source>
        <strain evidence="2">RS5460</strain>
    </source>
</reference>
<gene>
    <name evidence="1" type="ORF">PMAYCL1PPCAC_25385</name>
</gene>
<dbReference type="AlphaFoldDB" id="A0AAN5D354"/>
<dbReference type="EMBL" id="BTRK01000005">
    <property type="protein sequence ID" value="GMR55190.1"/>
    <property type="molecule type" value="Genomic_DNA"/>
</dbReference>
<evidence type="ECO:0000313" key="2">
    <source>
        <dbReference type="Proteomes" id="UP001328107"/>
    </source>
</evidence>
<comment type="caution">
    <text evidence="1">The sequence shown here is derived from an EMBL/GenBank/DDBJ whole genome shotgun (WGS) entry which is preliminary data.</text>
</comment>